<gene>
    <name evidence="1" type="ORF">F5148DRAFT_1164289</name>
</gene>
<proteinExistence type="predicted"/>
<evidence type="ECO:0000313" key="1">
    <source>
        <dbReference type="EMBL" id="KAI9512352.1"/>
    </source>
</evidence>
<keyword evidence="2" id="KW-1185">Reference proteome</keyword>
<name>A0ACC0UMM3_9AGAM</name>
<sequence length="308" mass="35841">MSSRSLTDLRGRYQNEDQRRHSVGDNVTPDFLERALQRARETLNGPKPPPPFIPSFEQLRIARGDRDVEINSRLRGPPLPSSLSSEDETEVSKLLKKRGVIAKVARLQVTDADISRLRPGTWLNDEIVNFYGQLILERSEASPRNKGVKNGARFEKDTILNVHYFNSFFYEKLSQEGYEKARLAKWTKKFDIFSKDVAAINFRRRRIESFDSMGVRRQDVFNRLREYVELEHLNKKSKPFDWTGWIDYCPRDTPQQENGYDCGVFACQFLEALSRGMDSPFNFTQKSMTFLRRRMILEIARTELLGGT</sequence>
<comment type="caution">
    <text evidence="1">The sequence shown here is derived from an EMBL/GenBank/DDBJ whole genome shotgun (WGS) entry which is preliminary data.</text>
</comment>
<organism evidence="1 2">
    <name type="scientific">Russula earlei</name>
    <dbReference type="NCBI Taxonomy" id="71964"/>
    <lineage>
        <taxon>Eukaryota</taxon>
        <taxon>Fungi</taxon>
        <taxon>Dikarya</taxon>
        <taxon>Basidiomycota</taxon>
        <taxon>Agaricomycotina</taxon>
        <taxon>Agaricomycetes</taxon>
        <taxon>Russulales</taxon>
        <taxon>Russulaceae</taxon>
        <taxon>Russula</taxon>
    </lineage>
</organism>
<dbReference type="EMBL" id="JAGFNK010000010">
    <property type="protein sequence ID" value="KAI9512352.1"/>
    <property type="molecule type" value="Genomic_DNA"/>
</dbReference>
<evidence type="ECO:0000313" key="2">
    <source>
        <dbReference type="Proteomes" id="UP001207468"/>
    </source>
</evidence>
<protein>
    <submittedName>
        <fullName evidence="1">Cysteine proteinase</fullName>
    </submittedName>
</protein>
<dbReference type="Proteomes" id="UP001207468">
    <property type="component" value="Unassembled WGS sequence"/>
</dbReference>
<accession>A0ACC0UMM3</accession>
<reference evidence="1" key="1">
    <citation type="submission" date="2021-03" db="EMBL/GenBank/DDBJ databases">
        <title>Evolutionary priming and transition to the ectomycorrhizal habit in an iconic lineage of mushroom-forming fungi: is preadaptation a requirement?</title>
        <authorList>
            <consortium name="DOE Joint Genome Institute"/>
            <person name="Looney B.P."/>
            <person name="Miyauchi S."/>
            <person name="Morin E."/>
            <person name="Drula E."/>
            <person name="Courty P.E."/>
            <person name="Chicoki N."/>
            <person name="Fauchery L."/>
            <person name="Kohler A."/>
            <person name="Kuo A."/>
            <person name="LaButti K."/>
            <person name="Pangilinan J."/>
            <person name="Lipzen A."/>
            <person name="Riley R."/>
            <person name="Andreopoulos W."/>
            <person name="He G."/>
            <person name="Johnson J."/>
            <person name="Barry K.W."/>
            <person name="Grigoriev I.V."/>
            <person name="Nagy L."/>
            <person name="Hibbett D."/>
            <person name="Henrissat B."/>
            <person name="Matheny P.B."/>
            <person name="Labbe J."/>
            <person name="Martin A.F."/>
        </authorList>
    </citation>
    <scope>NUCLEOTIDE SEQUENCE</scope>
    <source>
        <strain evidence="1">BPL698</strain>
    </source>
</reference>